<feature type="compositionally biased region" description="Low complexity" evidence="6">
    <location>
        <begin position="636"/>
        <end position="647"/>
    </location>
</feature>
<feature type="region of interest" description="Disordered" evidence="6">
    <location>
        <begin position="381"/>
        <end position="426"/>
    </location>
</feature>
<dbReference type="Proteomes" id="UP000310189">
    <property type="component" value="Unassembled WGS sequence"/>
</dbReference>
<evidence type="ECO:0000256" key="3">
    <source>
        <dbReference type="ARBA" id="ARBA00023054"/>
    </source>
</evidence>
<reference evidence="8 9" key="1">
    <citation type="submission" date="2019-03" db="EMBL/GenBank/DDBJ databases">
        <title>Sequencing 23 genomes of Wallemia ichthyophaga.</title>
        <authorList>
            <person name="Gostincar C."/>
        </authorList>
    </citation>
    <scope>NUCLEOTIDE SEQUENCE [LARGE SCALE GENOMIC DNA]</scope>
    <source>
        <strain evidence="8 9">EXF-5753</strain>
    </source>
</reference>
<dbReference type="SUPFAM" id="SSF52540">
    <property type="entry name" value="P-loop containing nucleoside triphosphate hydrolases"/>
    <property type="match status" value="1"/>
</dbReference>
<dbReference type="InterPro" id="IPR030378">
    <property type="entry name" value="G_CP_dom"/>
</dbReference>
<keyword evidence="9" id="KW-1185">Reference proteome</keyword>
<dbReference type="PANTHER" id="PTHR11089:SF30">
    <property type="entry name" value="GUANINE NUCLEOTIDE-BINDING PROTEIN-LIKE 3 HOMOLOG"/>
    <property type="match status" value="1"/>
</dbReference>
<evidence type="ECO:0000313" key="9">
    <source>
        <dbReference type="Proteomes" id="UP000310189"/>
    </source>
</evidence>
<dbReference type="Gene3D" id="3.40.50.300">
    <property type="entry name" value="P-loop containing nucleotide triphosphate hydrolases"/>
    <property type="match status" value="1"/>
</dbReference>
<accession>A0A4T0FJS4</accession>
<dbReference type="AlphaFoldDB" id="A0A4T0FJS4"/>
<dbReference type="PRINTS" id="PR00326">
    <property type="entry name" value="GTP1OBG"/>
</dbReference>
<evidence type="ECO:0000259" key="7">
    <source>
        <dbReference type="PROSITE" id="PS51721"/>
    </source>
</evidence>
<dbReference type="OrthoDB" id="444945at2759"/>
<keyword evidence="2" id="KW-0547">Nucleotide-binding</keyword>
<dbReference type="EMBL" id="SPNW01000038">
    <property type="protein sequence ID" value="TIA88459.1"/>
    <property type="molecule type" value="Genomic_DNA"/>
</dbReference>
<proteinExistence type="predicted"/>
<feature type="compositionally biased region" description="Acidic residues" evidence="6">
    <location>
        <begin position="596"/>
        <end position="614"/>
    </location>
</feature>
<dbReference type="FunFam" id="3.40.50.300:FF:000571">
    <property type="entry name" value="Guanine nucleotide-binding protein-like NSN1"/>
    <property type="match status" value="1"/>
</dbReference>
<evidence type="ECO:0000313" key="8">
    <source>
        <dbReference type="EMBL" id="TIA88459.1"/>
    </source>
</evidence>
<dbReference type="FunFam" id="1.10.1580.10:FF:000002">
    <property type="entry name" value="Guanine nucleotide-binding protein-like 3 (nucleolar)-like"/>
    <property type="match status" value="1"/>
</dbReference>
<dbReference type="PANTHER" id="PTHR11089">
    <property type="entry name" value="GTP-BINDING PROTEIN-RELATED"/>
    <property type="match status" value="1"/>
</dbReference>
<dbReference type="GO" id="GO:0050793">
    <property type="term" value="P:regulation of developmental process"/>
    <property type="evidence" value="ECO:0007669"/>
    <property type="project" value="UniProtKB-ARBA"/>
</dbReference>
<sequence length="656" mass="70263">MGKSPQARSGKAAVRMNMSKSKHDKQLSRQQSRKSSMLDESTMETLPTAPTPPSTSFAALAASAANQSSSYEENGGEVDDAAQQTSKDYSHRAYMRELKRVMDLSDVILMVLDARDPQSCRSATIEREIRRREGEGKKLVFVLNKIDLVPKENVEAWLQFLRVQYPTVAFKASTQQQRTNLSQKRGGGGSSGASSSDCYGADGLVNLLKNYTRNANLKTSIVCGIIGFPNVGKSSVVNSLKRSKACGVGATPGFTKVAQEVVLDKNIKILDSPGVVFADDDSQEAAQDQQNVRRRQAETTLRNVVKVENVDDVQPSIELILERCTPTHLMQLYEIPEYNSVTDFLVKIALLRGRLGKGGVPDLVGAGRQVLRDYTTGRIPYYTQPPRTSMGAPTIKSKQSTLSSGFYPREQRSEADLSAAAAGNGNGDGNGGDAAIVSEFGQAFDLAGLLGESDAQALSGAGTASFDTLKRGREDSDVNVDADNEHAMGDGMATDTAIDNNAAPGIVSLPPKKKTKQATALDSDQHARLFNTAETQQFANTNPFSRQAQKKLRKAEAKARAKSGALPMSGPGGEGELMKALNGLDVKMDVGGEGEAMQDSDGDDTSEEDQDEGYDGGRSGYGMSMFNVAPAPAPAPAQAYAPPTHAPQMIDEDEEL</sequence>
<evidence type="ECO:0000256" key="2">
    <source>
        <dbReference type="ARBA" id="ARBA00022741"/>
    </source>
</evidence>
<dbReference type="InterPro" id="IPR006073">
    <property type="entry name" value="GTP-bd"/>
</dbReference>
<evidence type="ECO:0000256" key="5">
    <source>
        <dbReference type="ARBA" id="ARBA00023242"/>
    </source>
</evidence>
<feature type="compositionally biased region" description="Polar residues" evidence="6">
    <location>
        <begin position="174"/>
        <end position="183"/>
    </location>
</feature>
<feature type="region of interest" description="Disordered" evidence="6">
    <location>
        <begin position="174"/>
        <end position="194"/>
    </location>
</feature>
<dbReference type="GO" id="GO:0005730">
    <property type="term" value="C:nucleolus"/>
    <property type="evidence" value="ECO:0007669"/>
    <property type="project" value="UniProtKB-SubCell"/>
</dbReference>
<organism evidence="8 9">
    <name type="scientific">Wallemia hederae</name>
    <dbReference type="NCBI Taxonomy" id="1540922"/>
    <lineage>
        <taxon>Eukaryota</taxon>
        <taxon>Fungi</taxon>
        <taxon>Dikarya</taxon>
        <taxon>Basidiomycota</taxon>
        <taxon>Wallemiomycotina</taxon>
        <taxon>Wallemiomycetes</taxon>
        <taxon>Wallemiales</taxon>
        <taxon>Wallemiaceae</taxon>
        <taxon>Wallemia</taxon>
    </lineage>
</organism>
<comment type="caution">
    <text evidence="8">The sequence shown here is derived from an EMBL/GenBank/DDBJ whole genome shotgun (WGS) entry which is preliminary data.</text>
</comment>
<feature type="region of interest" description="Disordered" evidence="6">
    <location>
        <begin position="591"/>
        <end position="656"/>
    </location>
</feature>
<dbReference type="GO" id="GO:0051239">
    <property type="term" value="P:regulation of multicellular organismal process"/>
    <property type="evidence" value="ECO:0007669"/>
    <property type="project" value="UniProtKB-ARBA"/>
</dbReference>
<evidence type="ECO:0000256" key="6">
    <source>
        <dbReference type="SAM" id="MobiDB-lite"/>
    </source>
</evidence>
<keyword evidence="3" id="KW-0175">Coiled coil</keyword>
<dbReference type="InterPro" id="IPR023179">
    <property type="entry name" value="GTP-bd_ortho_bundle_sf"/>
</dbReference>
<keyword evidence="4" id="KW-0342">GTP-binding</keyword>
<dbReference type="InterPro" id="IPR027417">
    <property type="entry name" value="P-loop_NTPase"/>
</dbReference>
<dbReference type="GO" id="GO:0005525">
    <property type="term" value="F:GTP binding"/>
    <property type="evidence" value="ECO:0007669"/>
    <property type="project" value="UniProtKB-KW"/>
</dbReference>
<comment type="subcellular location">
    <subcellularLocation>
        <location evidence="1">Nucleus</location>
        <location evidence="1">Nucleolus</location>
    </subcellularLocation>
</comment>
<gene>
    <name evidence="8" type="ORF">E3P99_02582</name>
</gene>
<feature type="region of interest" description="Disordered" evidence="6">
    <location>
        <begin position="1"/>
        <end position="62"/>
    </location>
</feature>
<evidence type="ECO:0000256" key="1">
    <source>
        <dbReference type="ARBA" id="ARBA00004604"/>
    </source>
</evidence>
<name>A0A4T0FJS4_9BASI</name>
<dbReference type="PROSITE" id="PS51721">
    <property type="entry name" value="G_CP"/>
    <property type="match status" value="1"/>
</dbReference>
<feature type="domain" description="CP-type G" evidence="7">
    <location>
        <begin position="95"/>
        <end position="278"/>
    </location>
</feature>
<dbReference type="CDD" id="cd04178">
    <property type="entry name" value="Nucleostemin_like"/>
    <property type="match status" value="1"/>
</dbReference>
<keyword evidence="5" id="KW-0539">Nucleus</keyword>
<dbReference type="Gene3D" id="1.10.1580.10">
    <property type="match status" value="1"/>
</dbReference>
<feature type="region of interest" description="Disordered" evidence="6">
    <location>
        <begin position="543"/>
        <end position="574"/>
    </location>
</feature>
<evidence type="ECO:0000256" key="4">
    <source>
        <dbReference type="ARBA" id="ARBA00023134"/>
    </source>
</evidence>
<dbReference type="Pfam" id="PF01926">
    <property type="entry name" value="MMR_HSR1"/>
    <property type="match status" value="1"/>
</dbReference>
<protein>
    <recommendedName>
        <fullName evidence="7">CP-type G domain-containing protein</fullName>
    </recommendedName>
</protein>
<dbReference type="InterPro" id="IPR050755">
    <property type="entry name" value="TRAFAC_YlqF/YawG_RiboMat"/>
</dbReference>